<dbReference type="Proteomes" id="UP001642360">
    <property type="component" value="Unassembled WGS sequence"/>
</dbReference>
<evidence type="ECO:0000259" key="2">
    <source>
        <dbReference type="SMART" id="SM00831"/>
    </source>
</evidence>
<dbReference type="SUPFAM" id="SSF81665">
    <property type="entry name" value="Calcium ATPase, transmembrane domain M"/>
    <property type="match status" value="1"/>
</dbReference>
<reference evidence="3 4" key="1">
    <citation type="submission" date="2024-02" db="EMBL/GenBank/DDBJ databases">
        <authorList>
            <person name="Vignale AGUSTIN F."/>
            <person name="Sosa J E."/>
            <person name="Modenutti C."/>
        </authorList>
    </citation>
    <scope>NUCLEOTIDE SEQUENCE [LARGE SCALE GENOMIC DNA]</scope>
</reference>
<evidence type="ECO:0000313" key="4">
    <source>
        <dbReference type="Proteomes" id="UP001642360"/>
    </source>
</evidence>
<dbReference type="EMBL" id="CAUOFW020001724">
    <property type="protein sequence ID" value="CAK9148045.1"/>
    <property type="molecule type" value="Genomic_DNA"/>
</dbReference>
<dbReference type="PANTHER" id="PTHR42861">
    <property type="entry name" value="CALCIUM-TRANSPORTING ATPASE"/>
    <property type="match status" value="1"/>
</dbReference>
<proteinExistence type="predicted"/>
<dbReference type="Pfam" id="PF00690">
    <property type="entry name" value="Cation_ATPase_N"/>
    <property type="match status" value="1"/>
</dbReference>
<dbReference type="AlphaFoldDB" id="A0ABC8RTZ9"/>
<evidence type="ECO:0000256" key="1">
    <source>
        <dbReference type="ARBA" id="ARBA00022842"/>
    </source>
</evidence>
<gene>
    <name evidence="3" type="ORF">ILEXP_LOCUS15972</name>
</gene>
<dbReference type="InterPro" id="IPR004014">
    <property type="entry name" value="ATPase_P-typ_cation-transptr_N"/>
</dbReference>
<accession>A0ABC8RTZ9</accession>
<keyword evidence="4" id="KW-1185">Reference proteome</keyword>
<keyword evidence="1" id="KW-0460">Magnesium</keyword>
<dbReference type="Gene3D" id="2.70.150.10">
    <property type="entry name" value="Calcium-transporting ATPase, cytoplasmic transduction domain A"/>
    <property type="match status" value="1"/>
</dbReference>
<name>A0ABC8RTZ9_9AQUA</name>
<protein>
    <recommendedName>
        <fullName evidence="2">Cation-transporting P-type ATPase N-terminal domain-containing protein</fullName>
    </recommendedName>
</protein>
<organism evidence="3 4">
    <name type="scientific">Ilex paraguariensis</name>
    <name type="common">yerba mate</name>
    <dbReference type="NCBI Taxonomy" id="185542"/>
    <lineage>
        <taxon>Eukaryota</taxon>
        <taxon>Viridiplantae</taxon>
        <taxon>Streptophyta</taxon>
        <taxon>Embryophyta</taxon>
        <taxon>Tracheophyta</taxon>
        <taxon>Spermatophyta</taxon>
        <taxon>Magnoliopsida</taxon>
        <taxon>eudicotyledons</taxon>
        <taxon>Gunneridae</taxon>
        <taxon>Pentapetalae</taxon>
        <taxon>asterids</taxon>
        <taxon>campanulids</taxon>
        <taxon>Aquifoliales</taxon>
        <taxon>Aquifoliaceae</taxon>
        <taxon>Ilex</taxon>
    </lineage>
</organism>
<dbReference type="InterPro" id="IPR023298">
    <property type="entry name" value="ATPase_P-typ_TM_dom_sf"/>
</dbReference>
<feature type="domain" description="Cation-transporting P-type ATPase N-terminal" evidence="2">
    <location>
        <begin position="11"/>
        <end position="85"/>
    </location>
</feature>
<dbReference type="Gene3D" id="1.20.1110.10">
    <property type="entry name" value="Calcium-transporting ATPase, transmembrane domain"/>
    <property type="match status" value="1"/>
</dbReference>
<dbReference type="SMART" id="SM00831">
    <property type="entry name" value="Cation_ATPase_N"/>
    <property type="match status" value="1"/>
</dbReference>
<evidence type="ECO:0000313" key="3">
    <source>
        <dbReference type="EMBL" id="CAK9148045.1"/>
    </source>
</evidence>
<comment type="caution">
    <text evidence="3">The sequence shown here is derived from an EMBL/GenBank/DDBJ whole genome shotgun (WGS) entry which is preliminary data.</text>
</comment>
<sequence length="120" mass="13550">MEASMDATPFPAWSWSVEQCLKEYKVKLDKGLSSYDVEKRRERYGWNELKKEKGKPLWRLVLEQFDDMLVKILLVAACISFILAYLHGNENGAAYQSIALVAACISVSCSCQVRHAPGCC</sequence>